<evidence type="ECO:0000256" key="1">
    <source>
        <dbReference type="SAM" id="MobiDB-lite"/>
    </source>
</evidence>
<keyword evidence="4" id="KW-1185">Reference proteome</keyword>
<feature type="region of interest" description="Disordered" evidence="1">
    <location>
        <begin position="171"/>
        <end position="203"/>
    </location>
</feature>
<feature type="compositionally biased region" description="Polar residues" evidence="1">
    <location>
        <begin position="191"/>
        <end position="200"/>
    </location>
</feature>
<accession>A0ABQ5FSA3</accession>
<feature type="domain" description="GAG-pre-integrase" evidence="2">
    <location>
        <begin position="427"/>
        <end position="477"/>
    </location>
</feature>
<dbReference type="InterPro" id="IPR025724">
    <property type="entry name" value="GAG-pre-integrase_dom"/>
</dbReference>
<comment type="caution">
    <text evidence="3">The sequence shown here is derived from an EMBL/GenBank/DDBJ whole genome shotgun (WGS) entry which is preliminary data.</text>
</comment>
<reference evidence="3" key="2">
    <citation type="submission" date="2022-01" db="EMBL/GenBank/DDBJ databases">
        <authorList>
            <person name="Yamashiro T."/>
            <person name="Shiraishi A."/>
            <person name="Satake H."/>
            <person name="Nakayama K."/>
        </authorList>
    </citation>
    <scope>NUCLEOTIDE SEQUENCE</scope>
</reference>
<dbReference type="Proteomes" id="UP001151760">
    <property type="component" value="Unassembled WGS sequence"/>
</dbReference>
<dbReference type="EMBL" id="BQNB010017623">
    <property type="protein sequence ID" value="GJT65332.1"/>
    <property type="molecule type" value="Genomic_DNA"/>
</dbReference>
<evidence type="ECO:0000313" key="3">
    <source>
        <dbReference type="EMBL" id="GJT65332.1"/>
    </source>
</evidence>
<gene>
    <name evidence="3" type="ORF">Tco_1016812</name>
</gene>
<evidence type="ECO:0000259" key="2">
    <source>
        <dbReference type="Pfam" id="PF13976"/>
    </source>
</evidence>
<organism evidence="3 4">
    <name type="scientific">Tanacetum coccineum</name>
    <dbReference type="NCBI Taxonomy" id="301880"/>
    <lineage>
        <taxon>Eukaryota</taxon>
        <taxon>Viridiplantae</taxon>
        <taxon>Streptophyta</taxon>
        <taxon>Embryophyta</taxon>
        <taxon>Tracheophyta</taxon>
        <taxon>Spermatophyta</taxon>
        <taxon>Magnoliopsida</taxon>
        <taxon>eudicotyledons</taxon>
        <taxon>Gunneridae</taxon>
        <taxon>Pentapetalae</taxon>
        <taxon>asterids</taxon>
        <taxon>campanulids</taxon>
        <taxon>Asterales</taxon>
        <taxon>Asteraceae</taxon>
        <taxon>Asteroideae</taxon>
        <taxon>Anthemideae</taxon>
        <taxon>Anthemidinae</taxon>
        <taxon>Tanacetum</taxon>
    </lineage>
</organism>
<proteinExistence type="predicted"/>
<evidence type="ECO:0000313" key="4">
    <source>
        <dbReference type="Proteomes" id="UP001151760"/>
    </source>
</evidence>
<protein>
    <submittedName>
        <fullName evidence="3">Integrase, catalytic region, zinc finger, CCHC-type containing protein</fullName>
    </submittedName>
</protein>
<reference evidence="3" key="1">
    <citation type="journal article" date="2022" name="Int. J. Mol. Sci.">
        <title>Draft Genome of Tanacetum Coccineum: Genomic Comparison of Closely Related Tanacetum-Family Plants.</title>
        <authorList>
            <person name="Yamashiro T."/>
            <person name="Shiraishi A."/>
            <person name="Nakayama K."/>
            <person name="Satake H."/>
        </authorList>
    </citation>
    <scope>NUCLEOTIDE SEQUENCE</scope>
</reference>
<sequence length="477" mass="53968">MRSHANDFEIVVTVRTKVTGQNEGLYKEITDMKEVFTQMETEVTKCSIERKTFEIKKKVLLLENDRLLELLISQDLVHITMNSLAKILDCQSMEKIFLDEYSECVELKAELSKKNDMVEKADAPEFPTFFEINELKAQLKAKDNSISKLRDHIATLKAKWNKPLLPSTGVISSTSASGSKPLGNTKKNRISRPTSSNQNNKVEDYLRSVKSSLNKKNRVSEPVCNANVKHSVLNANFELICATCNECMFDAIHDLCVLDFVIDVNVRSKYKSVKSKKKKVWKPTGKVFTNVGYNWKPAGRIFTIDGNSCPLTRITSTIVVPPKKPISTVVVKKTAPNSNTLGKLKDITNIGTVSFGNDHVATIKGYRYYRIRNVMISRVYYVKGLGHNLFLVGQFCDSDLKVAFRKHTCFVRDLEGVDLLKGSRGSNLYTLSLEEMMQSSLICLLSKASKTKSWLWHRRLSHVNFSYINELAKQGLV</sequence>
<name>A0ABQ5FSA3_9ASTR</name>
<dbReference type="Pfam" id="PF13976">
    <property type="entry name" value="gag_pre-integrs"/>
    <property type="match status" value="1"/>
</dbReference>